<evidence type="ECO:0000313" key="3">
    <source>
        <dbReference type="EMBL" id="CAB4843028.1"/>
    </source>
</evidence>
<keyword evidence="1" id="KW-1133">Transmembrane helix</keyword>
<keyword evidence="1" id="KW-0472">Membrane</keyword>
<feature type="transmembrane region" description="Helical" evidence="1">
    <location>
        <begin position="17"/>
        <end position="35"/>
    </location>
</feature>
<sequence length="131" mass="13821">MIVTVALVSIAVWDLKFHRITHVSLILLGLSILLTGSPHFNVMYSCAVLGAGVASYCFLGLGAGDVKLSFLLALLLVPTSQIAAYWAICALLALLSILLHFLINRTMKGNIALAPALCGAVLCISGSGYIY</sequence>
<gene>
    <name evidence="3" type="ORF">UFOPK3243_00726</name>
    <name evidence="4" type="ORF">UFOPK4032_00483</name>
    <name evidence="2" type="ORF">UFOPK4180_00246</name>
</gene>
<name>A0A6J7P1M4_9ZZZZ</name>
<feature type="transmembrane region" description="Helical" evidence="1">
    <location>
        <begin position="110"/>
        <end position="130"/>
    </location>
</feature>
<evidence type="ECO:0000313" key="2">
    <source>
        <dbReference type="EMBL" id="CAB4366658.1"/>
    </source>
</evidence>
<dbReference type="AlphaFoldDB" id="A0A6J7P1M4"/>
<proteinExistence type="predicted"/>
<evidence type="ECO:0000256" key="1">
    <source>
        <dbReference type="SAM" id="Phobius"/>
    </source>
</evidence>
<reference evidence="4" key="1">
    <citation type="submission" date="2020-05" db="EMBL/GenBank/DDBJ databases">
        <authorList>
            <person name="Chiriac C."/>
            <person name="Salcher M."/>
            <person name="Ghai R."/>
            <person name="Kavagutti S V."/>
        </authorList>
    </citation>
    <scope>NUCLEOTIDE SEQUENCE</scope>
</reference>
<dbReference type="Gene3D" id="1.20.120.1220">
    <property type="match status" value="1"/>
</dbReference>
<evidence type="ECO:0000313" key="4">
    <source>
        <dbReference type="EMBL" id="CAB4996762.1"/>
    </source>
</evidence>
<protein>
    <submittedName>
        <fullName evidence="4">Unannotated protein</fullName>
    </submittedName>
</protein>
<dbReference type="EMBL" id="CAFBOW010000078">
    <property type="protein sequence ID" value="CAB4996762.1"/>
    <property type="molecule type" value="Genomic_DNA"/>
</dbReference>
<feature type="transmembrane region" description="Helical" evidence="1">
    <location>
        <begin position="83"/>
        <end position="103"/>
    </location>
</feature>
<dbReference type="EMBL" id="CAFAZZ010000065">
    <property type="protein sequence ID" value="CAB4843028.1"/>
    <property type="molecule type" value="Genomic_DNA"/>
</dbReference>
<keyword evidence="1" id="KW-0812">Transmembrane</keyword>
<organism evidence="4">
    <name type="scientific">freshwater metagenome</name>
    <dbReference type="NCBI Taxonomy" id="449393"/>
    <lineage>
        <taxon>unclassified sequences</taxon>
        <taxon>metagenomes</taxon>
        <taxon>ecological metagenomes</taxon>
    </lineage>
</organism>
<dbReference type="EMBL" id="CAESPC010000020">
    <property type="protein sequence ID" value="CAB4366658.1"/>
    <property type="molecule type" value="Genomic_DNA"/>
</dbReference>
<accession>A0A6J7P1M4</accession>